<evidence type="ECO:0000256" key="1">
    <source>
        <dbReference type="ARBA" id="ARBA00000085"/>
    </source>
</evidence>
<evidence type="ECO:0000256" key="11">
    <source>
        <dbReference type="ARBA" id="ARBA00022989"/>
    </source>
</evidence>
<evidence type="ECO:0000256" key="8">
    <source>
        <dbReference type="ARBA" id="ARBA00022741"/>
    </source>
</evidence>
<dbReference type="Gene3D" id="6.10.340.10">
    <property type="match status" value="1"/>
</dbReference>
<dbReference type="PROSITE" id="PS50885">
    <property type="entry name" value="HAMP"/>
    <property type="match status" value="1"/>
</dbReference>
<dbReference type="Gene3D" id="3.30.565.10">
    <property type="entry name" value="Histidine kinase-like ATPase, C-terminal domain"/>
    <property type="match status" value="1"/>
</dbReference>
<keyword evidence="5" id="KW-0597">Phosphoprotein</keyword>
<reference evidence="18" key="1">
    <citation type="submission" date="2016-01" db="EMBL/GenBank/DDBJ databases">
        <authorList>
            <person name="Mitreva M."/>
            <person name="Pepin K.H."/>
            <person name="Mihindukulasuriya K.A."/>
            <person name="Fulton R."/>
            <person name="Fronick C."/>
            <person name="O'Laughlin M."/>
            <person name="Miner T."/>
            <person name="Herter B."/>
            <person name="Rosa B.A."/>
            <person name="Cordes M."/>
            <person name="Tomlinson C."/>
            <person name="Wollam A."/>
            <person name="Palsikar V.B."/>
            <person name="Mardis E.R."/>
            <person name="Wilson R.K."/>
        </authorList>
    </citation>
    <scope>NUCLEOTIDE SEQUENCE [LARGE SCALE GENOMIC DNA]</scope>
    <source>
        <strain evidence="18">KA00185</strain>
    </source>
</reference>
<dbReference type="PRINTS" id="PR00344">
    <property type="entry name" value="BCTRLSENSOR"/>
</dbReference>
<dbReference type="AlphaFoldDB" id="A0A134A8M5"/>
<gene>
    <name evidence="17" type="ORF">HMPREF3180_01487</name>
</gene>
<dbReference type="InterPro" id="IPR036097">
    <property type="entry name" value="HisK_dim/P_sf"/>
</dbReference>
<dbReference type="PANTHER" id="PTHR45528:SF1">
    <property type="entry name" value="SENSOR HISTIDINE KINASE CPXA"/>
    <property type="match status" value="1"/>
</dbReference>
<name>A0A134A8M5_9FUSO</name>
<evidence type="ECO:0000256" key="2">
    <source>
        <dbReference type="ARBA" id="ARBA00004651"/>
    </source>
</evidence>
<dbReference type="SUPFAM" id="SSF55874">
    <property type="entry name" value="ATPase domain of HSP90 chaperone/DNA topoisomerase II/histidine kinase"/>
    <property type="match status" value="1"/>
</dbReference>
<dbReference type="GO" id="GO:0005886">
    <property type="term" value="C:plasma membrane"/>
    <property type="evidence" value="ECO:0007669"/>
    <property type="project" value="UniProtKB-SubCell"/>
</dbReference>
<dbReference type="EC" id="2.7.13.3" evidence="3"/>
<proteinExistence type="predicted"/>
<dbReference type="OrthoDB" id="9813151at2"/>
<keyword evidence="11 14" id="KW-1133">Transmembrane helix</keyword>
<dbReference type="CDD" id="cd06225">
    <property type="entry name" value="HAMP"/>
    <property type="match status" value="1"/>
</dbReference>
<keyword evidence="9 17" id="KW-0418">Kinase</keyword>
<evidence type="ECO:0000256" key="12">
    <source>
        <dbReference type="ARBA" id="ARBA00023012"/>
    </source>
</evidence>
<keyword evidence="12" id="KW-0902">Two-component regulatory system</keyword>
<dbReference type="InterPro" id="IPR003661">
    <property type="entry name" value="HisK_dim/P_dom"/>
</dbReference>
<dbReference type="RefSeq" id="WP_060918148.1">
    <property type="nucleotide sequence ID" value="NZ_KQ960084.1"/>
</dbReference>
<evidence type="ECO:0000256" key="13">
    <source>
        <dbReference type="ARBA" id="ARBA00023136"/>
    </source>
</evidence>
<evidence type="ECO:0000256" key="7">
    <source>
        <dbReference type="ARBA" id="ARBA00022692"/>
    </source>
</evidence>
<dbReference type="PROSITE" id="PS50109">
    <property type="entry name" value="HIS_KIN"/>
    <property type="match status" value="1"/>
</dbReference>
<organism evidence="17 18">
    <name type="scientific">Leptotrichia wadei</name>
    <dbReference type="NCBI Taxonomy" id="157687"/>
    <lineage>
        <taxon>Bacteria</taxon>
        <taxon>Fusobacteriati</taxon>
        <taxon>Fusobacteriota</taxon>
        <taxon>Fusobacteriia</taxon>
        <taxon>Fusobacteriales</taxon>
        <taxon>Leptotrichiaceae</taxon>
        <taxon>Leptotrichia</taxon>
    </lineage>
</organism>
<keyword evidence="6" id="KW-0808">Transferase</keyword>
<dbReference type="SMART" id="SM00387">
    <property type="entry name" value="HATPase_c"/>
    <property type="match status" value="1"/>
</dbReference>
<evidence type="ECO:0000256" key="5">
    <source>
        <dbReference type="ARBA" id="ARBA00022553"/>
    </source>
</evidence>
<feature type="transmembrane region" description="Helical" evidence="14">
    <location>
        <begin position="12"/>
        <end position="34"/>
    </location>
</feature>
<protein>
    <recommendedName>
        <fullName evidence="3">histidine kinase</fullName>
        <ecNumber evidence="3">2.7.13.3</ecNumber>
    </recommendedName>
</protein>
<keyword evidence="8" id="KW-0547">Nucleotide-binding</keyword>
<comment type="caution">
    <text evidence="17">The sequence shown here is derived from an EMBL/GenBank/DDBJ whole genome shotgun (WGS) entry which is preliminary data.</text>
</comment>
<dbReference type="InterPro" id="IPR003660">
    <property type="entry name" value="HAMP_dom"/>
</dbReference>
<evidence type="ECO:0000256" key="3">
    <source>
        <dbReference type="ARBA" id="ARBA00012438"/>
    </source>
</evidence>
<keyword evidence="7 14" id="KW-0812">Transmembrane</keyword>
<evidence type="ECO:0000313" key="17">
    <source>
        <dbReference type="EMBL" id="KXB64079.1"/>
    </source>
</evidence>
<dbReference type="InterPro" id="IPR005467">
    <property type="entry name" value="His_kinase_dom"/>
</dbReference>
<dbReference type="Pfam" id="PF00512">
    <property type="entry name" value="HisKA"/>
    <property type="match status" value="1"/>
</dbReference>
<keyword evidence="10" id="KW-0067">ATP-binding</keyword>
<dbReference type="FunFam" id="1.10.287.130:FF:000001">
    <property type="entry name" value="Two-component sensor histidine kinase"/>
    <property type="match status" value="1"/>
</dbReference>
<dbReference type="InterPro" id="IPR050398">
    <property type="entry name" value="HssS/ArlS-like"/>
</dbReference>
<comment type="subcellular location">
    <subcellularLocation>
        <location evidence="2">Cell membrane</location>
        <topology evidence="2">Multi-pass membrane protein</topology>
    </subcellularLocation>
</comment>
<evidence type="ECO:0000259" key="15">
    <source>
        <dbReference type="PROSITE" id="PS50109"/>
    </source>
</evidence>
<dbReference type="Proteomes" id="UP000070483">
    <property type="component" value="Unassembled WGS sequence"/>
</dbReference>
<dbReference type="InterPro" id="IPR036890">
    <property type="entry name" value="HATPase_C_sf"/>
</dbReference>
<dbReference type="SUPFAM" id="SSF47384">
    <property type="entry name" value="Homodimeric domain of signal transducing histidine kinase"/>
    <property type="match status" value="1"/>
</dbReference>
<comment type="catalytic activity">
    <reaction evidence="1">
        <text>ATP + protein L-histidine = ADP + protein N-phospho-L-histidine.</text>
        <dbReference type="EC" id="2.7.13.3"/>
    </reaction>
</comment>
<evidence type="ECO:0000313" key="18">
    <source>
        <dbReference type="Proteomes" id="UP000070483"/>
    </source>
</evidence>
<dbReference type="InterPro" id="IPR003594">
    <property type="entry name" value="HATPase_dom"/>
</dbReference>
<dbReference type="Pfam" id="PF00672">
    <property type="entry name" value="HAMP"/>
    <property type="match status" value="1"/>
</dbReference>
<dbReference type="Gene3D" id="1.10.287.130">
    <property type="match status" value="1"/>
</dbReference>
<sequence>MKINKLSIKSKIAFWYIGLMISLAIIFLTTIIYISENLIRANAYKNLKNSVVSAFDEIEVYDGELTIDNDFIIFNNNVHLSVYNDETGFIYGDIPLDFEYDETFSDKNNVRIIRHKNKKWYIFDSKKNFQDYGIVHIRGITPATEVENIIETIVLISLIVLPFFLLFSAISGYFITKKAFKPIEKIREAAEKINEGNDLTQRINIGEGNDEIYTLANTFDTMFDRLQSSFEREAQFTSDVSHELRTPVSIIISECEYGLENLTSIENAKHTIFSVLEETKKMSKLISQLLTLSRMDRGNQKLNFNKINMSEMAHLIADSQLYNADSKNIKIHPEIEEDIFIIGDEMMIMRIFVNLISNAINYGRENGNIWIKLTQDKNFAICKIIDDGIGIEKENIPKIWGRFYQVESSRTTENLGLGLSMVKWIIEAHKGDIYVESEIGKGSSFIFKLKKEVK</sequence>
<accession>A0A134A8M5</accession>
<keyword evidence="13 14" id="KW-0472">Membrane</keyword>
<evidence type="ECO:0000256" key="4">
    <source>
        <dbReference type="ARBA" id="ARBA00022475"/>
    </source>
</evidence>
<dbReference type="STRING" id="157687.HMPREF3180_01487"/>
<dbReference type="EMBL" id="LSDD01000105">
    <property type="protein sequence ID" value="KXB64079.1"/>
    <property type="molecule type" value="Genomic_DNA"/>
</dbReference>
<keyword evidence="4" id="KW-1003">Cell membrane</keyword>
<dbReference type="Pfam" id="PF02518">
    <property type="entry name" value="HATPase_c"/>
    <property type="match status" value="1"/>
</dbReference>
<dbReference type="CDD" id="cd00082">
    <property type="entry name" value="HisKA"/>
    <property type="match status" value="1"/>
</dbReference>
<evidence type="ECO:0000256" key="14">
    <source>
        <dbReference type="SAM" id="Phobius"/>
    </source>
</evidence>
<dbReference type="PATRIC" id="fig|157687.3.peg.1479"/>
<dbReference type="GO" id="GO:0005524">
    <property type="term" value="F:ATP binding"/>
    <property type="evidence" value="ECO:0007669"/>
    <property type="project" value="UniProtKB-KW"/>
</dbReference>
<dbReference type="FunFam" id="3.30.565.10:FF:000006">
    <property type="entry name" value="Sensor histidine kinase WalK"/>
    <property type="match status" value="1"/>
</dbReference>
<keyword evidence="18" id="KW-1185">Reference proteome</keyword>
<dbReference type="GO" id="GO:0000155">
    <property type="term" value="F:phosphorelay sensor kinase activity"/>
    <property type="evidence" value="ECO:0007669"/>
    <property type="project" value="InterPro"/>
</dbReference>
<dbReference type="SUPFAM" id="SSF158472">
    <property type="entry name" value="HAMP domain-like"/>
    <property type="match status" value="1"/>
</dbReference>
<dbReference type="SMART" id="SM00304">
    <property type="entry name" value="HAMP"/>
    <property type="match status" value="1"/>
</dbReference>
<dbReference type="SMART" id="SM00388">
    <property type="entry name" value="HisKA"/>
    <property type="match status" value="1"/>
</dbReference>
<dbReference type="PANTHER" id="PTHR45528">
    <property type="entry name" value="SENSOR HISTIDINE KINASE CPXA"/>
    <property type="match status" value="1"/>
</dbReference>
<evidence type="ECO:0000256" key="10">
    <source>
        <dbReference type="ARBA" id="ARBA00022840"/>
    </source>
</evidence>
<feature type="domain" description="Histidine kinase" evidence="15">
    <location>
        <begin position="239"/>
        <end position="453"/>
    </location>
</feature>
<feature type="transmembrane region" description="Helical" evidence="14">
    <location>
        <begin position="153"/>
        <end position="175"/>
    </location>
</feature>
<feature type="domain" description="HAMP" evidence="16">
    <location>
        <begin position="177"/>
        <end position="231"/>
    </location>
</feature>
<evidence type="ECO:0000259" key="16">
    <source>
        <dbReference type="PROSITE" id="PS50885"/>
    </source>
</evidence>
<dbReference type="CDD" id="cd00075">
    <property type="entry name" value="HATPase"/>
    <property type="match status" value="1"/>
</dbReference>
<evidence type="ECO:0000256" key="6">
    <source>
        <dbReference type="ARBA" id="ARBA00022679"/>
    </source>
</evidence>
<dbReference type="InterPro" id="IPR004358">
    <property type="entry name" value="Sig_transdc_His_kin-like_C"/>
</dbReference>
<evidence type="ECO:0000256" key="9">
    <source>
        <dbReference type="ARBA" id="ARBA00022777"/>
    </source>
</evidence>